<evidence type="ECO:0000256" key="1">
    <source>
        <dbReference type="PROSITE-ProRule" id="PRU00042"/>
    </source>
</evidence>
<dbReference type="RefSeq" id="XP_026679287.1">
    <property type="nucleotide sequence ID" value="XM_026823486.1"/>
</dbReference>
<feature type="compositionally biased region" description="Acidic residues" evidence="2">
    <location>
        <begin position="233"/>
        <end position="245"/>
    </location>
</feature>
<feature type="region of interest" description="Disordered" evidence="2">
    <location>
        <begin position="195"/>
        <end position="258"/>
    </location>
</feature>
<dbReference type="InterPro" id="IPR036236">
    <property type="entry name" value="Znf_C2H2_sf"/>
</dbReference>
<protein>
    <submittedName>
        <fullName evidence="5">Zinc finger protein 586-like</fullName>
    </submittedName>
</protein>
<dbReference type="Gene3D" id="3.30.160.60">
    <property type="entry name" value="Classic Zinc Finger"/>
    <property type="match status" value="1"/>
</dbReference>
<accession>A0A3Q0ISN5</accession>
<sequence length="258" mass="29607">MLEIKFSFSSLEILTRSAPEDSCSNSVFFVETYFILFPSNTKNNLSLQSNAPKEGHQISPQQQRSKISKTSSPSPTSKSTRVSPQSTTIVNNNNNNVCIKLDDKKRFKCDKCGASYKHLRNLRAHCHLHTGKTKCDLCNKVLCNRSYFRKHLLHQHGIAENPYEDGDDLDPSQIFDVYRSYFRKHLLHQHGIAENPYEDGDDLDPSHQSQLNDLDPQSQLMSHSVFENLPYDERDEGSEEEEAFQEENVRSLPHSVFD</sequence>
<evidence type="ECO:0000256" key="2">
    <source>
        <dbReference type="SAM" id="MobiDB-lite"/>
    </source>
</evidence>
<gene>
    <name evidence="5" type="primary">LOC113467361</name>
</gene>
<dbReference type="PaxDb" id="121845-A0A3Q0ISN5"/>
<dbReference type="PROSITE" id="PS00028">
    <property type="entry name" value="ZINC_FINGER_C2H2_1"/>
    <property type="match status" value="2"/>
</dbReference>
<dbReference type="SUPFAM" id="SSF57667">
    <property type="entry name" value="beta-beta-alpha zinc fingers"/>
    <property type="match status" value="1"/>
</dbReference>
<keyword evidence="4" id="KW-1185">Reference proteome</keyword>
<proteinExistence type="predicted"/>
<dbReference type="PROSITE" id="PS50157">
    <property type="entry name" value="ZINC_FINGER_C2H2_2"/>
    <property type="match status" value="1"/>
</dbReference>
<name>A0A3Q0ISN5_DIACI</name>
<feature type="domain" description="C2H2-type" evidence="3">
    <location>
        <begin position="107"/>
        <end position="134"/>
    </location>
</feature>
<organism evidence="4 5">
    <name type="scientific">Diaphorina citri</name>
    <name type="common">Asian citrus psyllid</name>
    <dbReference type="NCBI Taxonomy" id="121845"/>
    <lineage>
        <taxon>Eukaryota</taxon>
        <taxon>Metazoa</taxon>
        <taxon>Ecdysozoa</taxon>
        <taxon>Arthropoda</taxon>
        <taxon>Hexapoda</taxon>
        <taxon>Insecta</taxon>
        <taxon>Pterygota</taxon>
        <taxon>Neoptera</taxon>
        <taxon>Paraneoptera</taxon>
        <taxon>Hemiptera</taxon>
        <taxon>Sternorrhyncha</taxon>
        <taxon>Psylloidea</taxon>
        <taxon>Psyllidae</taxon>
        <taxon>Diaphorininae</taxon>
        <taxon>Diaphorina</taxon>
    </lineage>
</organism>
<dbReference type="AlphaFoldDB" id="A0A3Q0ISN5"/>
<dbReference type="STRING" id="121845.A0A3Q0ISN5"/>
<dbReference type="Proteomes" id="UP000079169">
    <property type="component" value="Unplaced"/>
</dbReference>
<dbReference type="KEGG" id="dci:113467361"/>
<feature type="compositionally biased region" description="Low complexity" evidence="2">
    <location>
        <begin position="68"/>
        <end position="84"/>
    </location>
</feature>
<reference evidence="5" key="1">
    <citation type="submission" date="2025-08" db="UniProtKB">
        <authorList>
            <consortium name="RefSeq"/>
        </authorList>
    </citation>
    <scope>IDENTIFICATION</scope>
</reference>
<feature type="compositionally biased region" description="Polar residues" evidence="2">
    <location>
        <begin position="206"/>
        <end position="222"/>
    </location>
</feature>
<dbReference type="GeneID" id="113467361"/>
<evidence type="ECO:0000313" key="5">
    <source>
        <dbReference type="RefSeq" id="XP_026679287.1"/>
    </source>
</evidence>
<keyword evidence="1" id="KW-0479">Metal-binding</keyword>
<dbReference type="GO" id="GO:0008270">
    <property type="term" value="F:zinc ion binding"/>
    <property type="evidence" value="ECO:0007669"/>
    <property type="project" value="UniProtKB-KW"/>
</dbReference>
<dbReference type="InterPro" id="IPR013087">
    <property type="entry name" value="Znf_C2H2_type"/>
</dbReference>
<keyword evidence="1" id="KW-0863">Zinc-finger</keyword>
<feature type="region of interest" description="Disordered" evidence="2">
    <location>
        <begin position="46"/>
        <end position="88"/>
    </location>
</feature>
<evidence type="ECO:0000313" key="4">
    <source>
        <dbReference type="Proteomes" id="UP000079169"/>
    </source>
</evidence>
<dbReference type="SMART" id="SM00355">
    <property type="entry name" value="ZnF_C2H2"/>
    <property type="match status" value="2"/>
</dbReference>
<evidence type="ECO:0000259" key="3">
    <source>
        <dbReference type="PROSITE" id="PS50157"/>
    </source>
</evidence>
<keyword evidence="1" id="KW-0862">Zinc</keyword>